<accession>A0A160T1B1</accession>
<dbReference type="EMBL" id="LN890655">
    <property type="protein sequence ID" value="CUS03801.2"/>
    <property type="molecule type" value="Genomic_DNA"/>
</dbReference>
<dbReference type="Gene3D" id="2.30.110.10">
    <property type="entry name" value="Electron Transport, Fmn-binding Protein, Chain A"/>
    <property type="match status" value="1"/>
</dbReference>
<dbReference type="Proteomes" id="UP000215027">
    <property type="component" value="Chromosome I"/>
</dbReference>
<sequence>MPRQLTSQQVWQAIEKELFAVVGMVTAGHEARTVGILYAVGDHKLYFITDRDTWKVRHIAANPHVSVTIPIAKRVPIMPWMKIPQATITFQGTARICGAGEAMPDLLKKLLGPMADDSALIAGSCLVEIVPTGEFVTYGVGVRLIEMRDPNKARGRAPVA</sequence>
<dbReference type="RefSeq" id="WP_095043242.1">
    <property type="nucleotide sequence ID" value="NZ_LN890655.1"/>
</dbReference>
<organism evidence="2 3">
    <name type="scientific">Candidatus Promineifilum breve</name>
    <dbReference type="NCBI Taxonomy" id="1806508"/>
    <lineage>
        <taxon>Bacteria</taxon>
        <taxon>Bacillati</taxon>
        <taxon>Chloroflexota</taxon>
        <taxon>Ardenticatenia</taxon>
        <taxon>Candidatus Promineifilales</taxon>
        <taxon>Candidatus Promineifilaceae</taxon>
        <taxon>Candidatus Promineifilum</taxon>
    </lineage>
</organism>
<feature type="domain" description="Pyridoxamine 5'-phosphate oxidase N-terminal" evidence="1">
    <location>
        <begin position="12"/>
        <end position="106"/>
    </location>
</feature>
<dbReference type="Pfam" id="PF01243">
    <property type="entry name" value="PNPOx_N"/>
    <property type="match status" value="1"/>
</dbReference>
<name>A0A160T1B1_9CHLR</name>
<dbReference type="AlphaFoldDB" id="A0A160T1B1"/>
<gene>
    <name evidence="2" type="ORF">CFX0092_A1923</name>
</gene>
<keyword evidence="3" id="KW-1185">Reference proteome</keyword>
<proteinExistence type="predicted"/>
<evidence type="ECO:0000313" key="3">
    <source>
        <dbReference type="Proteomes" id="UP000215027"/>
    </source>
</evidence>
<dbReference type="SUPFAM" id="SSF50475">
    <property type="entry name" value="FMN-binding split barrel"/>
    <property type="match status" value="1"/>
</dbReference>
<evidence type="ECO:0000259" key="1">
    <source>
        <dbReference type="Pfam" id="PF01243"/>
    </source>
</evidence>
<evidence type="ECO:0000313" key="2">
    <source>
        <dbReference type="EMBL" id="CUS03801.2"/>
    </source>
</evidence>
<dbReference type="InterPro" id="IPR012349">
    <property type="entry name" value="Split_barrel_FMN-bd"/>
</dbReference>
<dbReference type="InterPro" id="IPR011576">
    <property type="entry name" value="Pyridox_Oxase_N"/>
</dbReference>
<dbReference type="KEGG" id="pbf:CFX0092_A1923"/>
<reference evidence="2" key="1">
    <citation type="submission" date="2016-01" db="EMBL/GenBank/DDBJ databases">
        <authorList>
            <person name="Mcilroy J.S."/>
            <person name="Karst M S."/>
            <person name="Albertsen M."/>
        </authorList>
    </citation>
    <scope>NUCLEOTIDE SEQUENCE</scope>
    <source>
        <strain evidence="2">Cfx-K</strain>
    </source>
</reference>
<dbReference type="OrthoDB" id="4827196at2"/>
<protein>
    <submittedName>
        <fullName evidence="2">Pyridoxamine 5'-phosphate oxidase-related protein FMN-binding</fullName>
    </submittedName>
</protein>